<proteinExistence type="predicted"/>
<keyword evidence="2" id="KW-1185">Reference proteome</keyword>
<reference evidence="1 2" key="1">
    <citation type="submission" date="2014-04" db="EMBL/GenBank/DDBJ databases">
        <authorList>
            <consortium name="DOE Joint Genome Institute"/>
            <person name="Kuo A."/>
            <person name="Gay G."/>
            <person name="Dore J."/>
            <person name="Kohler A."/>
            <person name="Nagy L.G."/>
            <person name="Floudas D."/>
            <person name="Copeland A."/>
            <person name="Barry K.W."/>
            <person name="Cichocki N."/>
            <person name="Veneault-Fourrey C."/>
            <person name="LaButti K."/>
            <person name="Lindquist E.A."/>
            <person name="Lipzen A."/>
            <person name="Lundell T."/>
            <person name="Morin E."/>
            <person name="Murat C."/>
            <person name="Sun H."/>
            <person name="Tunlid A."/>
            <person name="Henrissat B."/>
            <person name="Grigoriev I.V."/>
            <person name="Hibbett D.S."/>
            <person name="Martin F."/>
            <person name="Nordberg H.P."/>
            <person name="Cantor M.N."/>
            <person name="Hua S.X."/>
        </authorList>
    </citation>
    <scope>NUCLEOTIDE SEQUENCE [LARGE SCALE GENOMIC DNA]</scope>
    <source>
        <strain evidence="2">h7</strain>
    </source>
</reference>
<protein>
    <submittedName>
        <fullName evidence="1">Uncharacterized protein</fullName>
    </submittedName>
</protein>
<dbReference type="Proteomes" id="UP000053424">
    <property type="component" value="Unassembled WGS sequence"/>
</dbReference>
<evidence type="ECO:0000313" key="2">
    <source>
        <dbReference type="Proteomes" id="UP000053424"/>
    </source>
</evidence>
<reference evidence="2" key="2">
    <citation type="submission" date="2015-01" db="EMBL/GenBank/DDBJ databases">
        <title>Evolutionary Origins and Diversification of the Mycorrhizal Mutualists.</title>
        <authorList>
            <consortium name="DOE Joint Genome Institute"/>
            <consortium name="Mycorrhizal Genomics Consortium"/>
            <person name="Kohler A."/>
            <person name="Kuo A."/>
            <person name="Nagy L.G."/>
            <person name="Floudas D."/>
            <person name="Copeland A."/>
            <person name="Barry K.W."/>
            <person name="Cichocki N."/>
            <person name="Veneault-Fourrey C."/>
            <person name="LaButti K."/>
            <person name="Lindquist E.A."/>
            <person name="Lipzen A."/>
            <person name="Lundell T."/>
            <person name="Morin E."/>
            <person name="Murat C."/>
            <person name="Riley R."/>
            <person name="Ohm R."/>
            <person name="Sun H."/>
            <person name="Tunlid A."/>
            <person name="Henrissat B."/>
            <person name="Grigoriev I.V."/>
            <person name="Hibbett D.S."/>
            <person name="Martin F."/>
        </authorList>
    </citation>
    <scope>NUCLEOTIDE SEQUENCE [LARGE SCALE GENOMIC DNA]</scope>
    <source>
        <strain evidence="2">h7</strain>
    </source>
</reference>
<accession>A0A0C3BY58</accession>
<dbReference type="EMBL" id="KN831780">
    <property type="protein sequence ID" value="KIM41510.1"/>
    <property type="molecule type" value="Genomic_DNA"/>
</dbReference>
<sequence length="202" mass="23267">MTPFTSPPSYGSSKHLRALANDMVELAYNFYLMICAKLSIKKKAMKAINFFAKHGINEDFLSSIRKFDDAWHKFLLDGEESPTIWPEKLDDISVRSAVLIHPCFPSPSSTSFLHLPVRPLRFYGKNPPPIDHNMQRRVLVVWFENQRVDAHTYEKINITGRHIQMLNFDNVQDFLSKKPVHELLAKLDAPCSMCNIQDNAHI</sequence>
<dbReference type="AlphaFoldDB" id="A0A0C3BY58"/>
<name>A0A0C3BY58_HEBCY</name>
<dbReference type="HOGENOM" id="CLU_1354758_0_0_1"/>
<gene>
    <name evidence="1" type="ORF">M413DRAFT_11060</name>
</gene>
<evidence type="ECO:0000313" key="1">
    <source>
        <dbReference type="EMBL" id="KIM41510.1"/>
    </source>
</evidence>
<organism evidence="1 2">
    <name type="scientific">Hebeloma cylindrosporum</name>
    <dbReference type="NCBI Taxonomy" id="76867"/>
    <lineage>
        <taxon>Eukaryota</taxon>
        <taxon>Fungi</taxon>
        <taxon>Dikarya</taxon>
        <taxon>Basidiomycota</taxon>
        <taxon>Agaricomycotina</taxon>
        <taxon>Agaricomycetes</taxon>
        <taxon>Agaricomycetidae</taxon>
        <taxon>Agaricales</taxon>
        <taxon>Agaricineae</taxon>
        <taxon>Hymenogastraceae</taxon>
        <taxon>Hebeloma</taxon>
    </lineage>
</organism>